<evidence type="ECO:0000313" key="3">
    <source>
        <dbReference type="Proteomes" id="UP000661077"/>
    </source>
</evidence>
<dbReference type="SUPFAM" id="SSF63825">
    <property type="entry name" value="YWTD domain"/>
    <property type="match status" value="1"/>
</dbReference>
<evidence type="ECO:0000313" key="2">
    <source>
        <dbReference type="EMBL" id="MBM0107344.1"/>
    </source>
</evidence>
<dbReference type="Proteomes" id="UP000661077">
    <property type="component" value="Unassembled WGS sequence"/>
</dbReference>
<organism evidence="2 3">
    <name type="scientific">Steroidobacter gossypii</name>
    <dbReference type="NCBI Taxonomy" id="2805490"/>
    <lineage>
        <taxon>Bacteria</taxon>
        <taxon>Pseudomonadati</taxon>
        <taxon>Pseudomonadota</taxon>
        <taxon>Gammaproteobacteria</taxon>
        <taxon>Steroidobacterales</taxon>
        <taxon>Steroidobacteraceae</taxon>
        <taxon>Steroidobacter</taxon>
    </lineage>
</organism>
<gene>
    <name evidence="2" type="ORF">JM946_21610</name>
</gene>
<keyword evidence="1" id="KW-0732">Signal</keyword>
<keyword evidence="3" id="KW-1185">Reference proteome</keyword>
<sequence length="337" mass="37546">MKVVPIVALGLVLSGYITTAVAGNSEHERGWSKGRDNKTTALFRVMGKNTIWTPVQSVTMNFQTFHTQGLVKIGDTFFVSAVEVIESTVRNGAATDSLYDFTIDRSTGAGRGWLFKFDAQGQLLGKVELTDGSKYHPGGIDFDGKSLWVPVAEYRPNSSSNVYRVDPKTLRAELVFTEDDHIGGIVHNVHDNTLRGVSWGSRRLYTWELSRRGRESKVRSSDWVPNPQFYIDYQDCHYQGVEYMLCGGVASYSSPRGNVAFGGLDLVDLRRNRLEHQVPVNLFIDEGGGATGTLSLTHNAFWLEPSKDGSMRGYFMAEGDNQAELLIYDATPWINRD</sequence>
<feature type="signal peptide" evidence="1">
    <location>
        <begin position="1"/>
        <end position="22"/>
    </location>
</feature>
<name>A0ABS1X291_9GAMM</name>
<evidence type="ECO:0000256" key="1">
    <source>
        <dbReference type="SAM" id="SignalP"/>
    </source>
</evidence>
<comment type="caution">
    <text evidence="2">The sequence shown here is derived from an EMBL/GenBank/DDBJ whole genome shotgun (WGS) entry which is preliminary data.</text>
</comment>
<proteinExistence type="predicted"/>
<dbReference type="EMBL" id="JAEVLS010000005">
    <property type="protein sequence ID" value="MBM0107344.1"/>
    <property type="molecule type" value="Genomic_DNA"/>
</dbReference>
<feature type="chain" id="PRO_5045480693" evidence="1">
    <location>
        <begin position="23"/>
        <end position="337"/>
    </location>
</feature>
<accession>A0ABS1X291</accession>
<reference evidence="2 3" key="1">
    <citation type="journal article" date="2021" name="Int. J. Syst. Evol. Microbiol.">
        <title>Steroidobacter gossypii sp. nov., isolated from soil of cotton cropping field.</title>
        <authorList>
            <person name="Huang R."/>
            <person name="Yang S."/>
            <person name="Zhen C."/>
            <person name="Liu W."/>
        </authorList>
    </citation>
    <scope>NUCLEOTIDE SEQUENCE [LARGE SCALE GENOMIC DNA]</scope>
    <source>
        <strain evidence="2 3">S1-65</strain>
    </source>
</reference>
<protein>
    <submittedName>
        <fullName evidence="2">Uncharacterized protein</fullName>
    </submittedName>
</protein>
<dbReference type="RefSeq" id="WP_203169458.1">
    <property type="nucleotide sequence ID" value="NZ_JAEVLS010000005.1"/>
</dbReference>
<dbReference type="InterPro" id="IPR046312">
    <property type="entry name" value="DUF6454"/>
</dbReference>
<dbReference type="Pfam" id="PF20055">
    <property type="entry name" value="DUF6454"/>
    <property type="match status" value="1"/>
</dbReference>